<feature type="transmembrane region" description="Helical" evidence="1">
    <location>
        <begin position="75"/>
        <end position="95"/>
    </location>
</feature>
<dbReference type="AlphaFoldDB" id="A0A847U6G2"/>
<gene>
    <name evidence="2" type="ORF">GOC74_01430</name>
</gene>
<feature type="transmembrane region" description="Helical" evidence="1">
    <location>
        <begin position="48"/>
        <end position="69"/>
    </location>
</feature>
<dbReference type="RefSeq" id="WP_170092600.1">
    <property type="nucleotide sequence ID" value="NZ_WOYG01000001.1"/>
</dbReference>
<keyword evidence="1" id="KW-0812">Transmembrane</keyword>
<dbReference type="Proteomes" id="UP000608662">
    <property type="component" value="Unassembled WGS sequence"/>
</dbReference>
<dbReference type="OrthoDB" id="239355at2157"/>
<comment type="caution">
    <text evidence="2">The sequence shown here is derived from an EMBL/GenBank/DDBJ whole genome shotgun (WGS) entry which is preliminary data.</text>
</comment>
<keyword evidence="1" id="KW-0472">Membrane</keyword>
<keyword evidence="1" id="KW-1133">Transmembrane helix</keyword>
<organism evidence="2 3">
    <name type="scientific">Halomicrobium mukohataei</name>
    <dbReference type="NCBI Taxonomy" id="57705"/>
    <lineage>
        <taxon>Archaea</taxon>
        <taxon>Methanobacteriati</taxon>
        <taxon>Methanobacteriota</taxon>
        <taxon>Stenosarchaea group</taxon>
        <taxon>Halobacteria</taxon>
        <taxon>Halobacteriales</taxon>
        <taxon>Haloarculaceae</taxon>
        <taxon>Halomicrobium</taxon>
    </lineage>
</organism>
<dbReference type="EMBL" id="WOYG01000001">
    <property type="protein sequence ID" value="NLV08599.1"/>
    <property type="molecule type" value="Genomic_DNA"/>
</dbReference>
<accession>A0A847U6G2</accession>
<protein>
    <submittedName>
        <fullName evidence="2">Uncharacterized protein</fullName>
    </submittedName>
</protein>
<reference evidence="2" key="1">
    <citation type="submission" date="2019-12" db="EMBL/GenBank/DDBJ databases">
        <title>Whole-genome sequence of Halomicrobium mukohataei pws1.</title>
        <authorList>
            <person name="Verma D.K."/>
            <person name="Gopal K."/>
            <person name="Prasad E.S."/>
        </authorList>
    </citation>
    <scope>NUCLEOTIDE SEQUENCE</scope>
    <source>
        <strain evidence="2">Pws1</strain>
    </source>
</reference>
<evidence type="ECO:0000313" key="2">
    <source>
        <dbReference type="EMBL" id="NLV08599.1"/>
    </source>
</evidence>
<name>A0A847U6G2_9EURY</name>
<sequence>MPSTDRFETKRGECRIENEELVLDESRLKYLESLYSGYWQADEWWRKIVFLGIVLAVPTGVASIVLSALDGSLDTRTVAVGLAVIVGLVAALQCYQRWVRGFTSRSTIPLDAITTVSFERGTLGITRPRFVVRYETADRESRRYILLPSLSMPHGEDVVARAQKVLEDHGIEIES</sequence>
<evidence type="ECO:0000313" key="3">
    <source>
        <dbReference type="Proteomes" id="UP000608662"/>
    </source>
</evidence>
<proteinExistence type="predicted"/>
<evidence type="ECO:0000256" key="1">
    <source>
        <dbReference type="SAM" id="Phobius"/>
    </source>
</evidence>